<comment type="caution">
    <text evidence="2">The sequence shown here is derived from an EMBL/GenBank/DDBJ whole genome shotgun (WGS) entry which is preliminary data.</text>
</comment>
<dbReference type="Proteomes" id="UP000499080">
    <property type="component" value="Unassembled WGS sequence"/>
</dbReference>
<evidence type="ECO:0000313" key="3">
    <source>
        <dbReference type="Proteomes" id="UP000499080"/>
    </source>
</evidence>
<evidence type="ECO:0000256" key="1">
    <source>
        <dbReference type="SAM" id="MobiDB-lite"/>
    </source>
</evidence>
<gene>
    <name evidence="2" type="ORF">AVEN_6719_1</name>
</gene>
<name>A0A4Y2QG45_ARAVE</name>
<reference evidence="2 3" key="1">
    <citation type="journal article" date="2019" name="Sci. Rep.">
        <title>Orb-weaving spider Araneus ventricosus genome elucidates the spidroin gene catalogue.</title>
        <authorList>
            <person name="Kono N."/>
            <person name="Nakamura H."/>
            <person name="Ohtoshi R."/>
            <person name="Moran D.A.P."/>
            <person name="Shinohara A."/>
            <person name="Yoshida Y."/>
            <person name="Fujiwara M."/>
            <person name="Mori M."/>
            <person name="Tomita M."/>
            <person name="Arakawa K."/>
        </authorList>
    </citation>
    <scope>NUCLEOTIDE SEQUENCE [LARGE SCALE GENOMIC DNA]</scope>
</reference>
<feature type="compositionally biased region" description="Low complexity" evidence="1">
    <location>
        <begin position="1"/>
        <end position="21"/>
    </location>
</feature>
<keyword evidence="3" id="KW-1185">Reference proteome</keyword>
<dbReference type="EMBL" id="BGPR01013714">
    <property type="protein sequence ID" value="GBN61887.1"/>
    <property type="molecule type" value="Genomic_DNA"/>
</dbReference>
<evidence type="ECO:0000313" key="2">
    <source>
        <dbReference type="EMBL" id="GBN61887.1"/>
    </source>
</evidence>
<feature type="region of interest" description="Disordered" evidence="1">
    <location>
        <begin position="1"/>
        <end position="37"/>
    </location>
</feature>
<dbReference type="AlphaFoldDB" id="A0A4Y2QG45"/>
<accession>A0A4Y2QG45</accession>
<sequence>MKQSPDATSSSDSDTDISPSSRPQTYGLRPSRGLIPRTLISPPTSLFAGELDMVKLSLTGRSSTSDKKHLSKLINSFDTGPSLQAKDDNRPNVTLKFPPPFGKCDLFHTWRAFFVRVAHPDAQGIFSY</sequence>
<proteinExistence type="predicted"/>
<protein>
    <submittedName>
        <fullName evidence="2">Uncharacterized protein</fullName>
    </submittedName>
</protein>
<organism evidence="2 3">
    <name type="scientific">Araneus ventricosus</name>
    <name type="common">Orbweaver spider</name>
    <name type="synonym">Epeira ventricosa</name>
    <dbReference type="NCBI Taxonomy" id="182803"/>
    <lineage>
        <taxon>Eukaryota</taxon>
        <taxon>Metazoa</taxon>
        <taxon>Ecdysozoa</taxon>
        <taxon>Arthropoda</taxon>
        <taxon>Chelicerata</taxon>
        <taxon>Arachnida</taxon>
        <taxon>Araneae</taxon>
        <taxon>Araneomorphae</taxon>
        <taxon>Entelegynae</taxon>
        <taxon>Araneoidea</taxon>
        <taxon>Araneidae</taxon>
        <taxon>Araneus</taxon>
    </lineage>
</organism>